<keyword evidence="7" id="KW-0378">Hydrolase</keyword>
<feature type="compositionally biased region" description="Low complexity" evidence="5">
    <location>
        <begin position="251"/>
        <end position="265"/>
    </location>
</feature>
<evidence type="ECO:0000256" key="3">
    <source>
        <dbReference type="ARBA" id="ARBA00013368"/>
    </source>
</evidence>
<dbReference type="Gene3D" id="3.40.50.300">
    <property type="entry name" value="P-loop containing nucleotide triphosphate hydrolases"/>
    <property type="match status" value="2"/>
</dbReference>
<dbReference type="PANTHER" id="PTHR32114:SF2">
    <property type="entry name" value="ABC TRANSPORTER ABCH.3"/>
    <property type="match status" value="1"/>
</dbReference>
<dbReference type="EMBL" id="PVTY01000001">
    <property type="protein sequence ID" value="PRZ18931.1"/>
    <property type="molecule type" value="Genomic_DNA"/>
</dbReference>
<feature type="coiled-coil region" evidence="4">
    <location>
        <begin position="611"/>
        <end position="697"/>
    </location>
</feature>
<keyword evidence="7" id="KW-0540">Nuclease</keyword>
<dbReference type="OrthoDB" id="9795626at2"/>
<feature type="coiled-coil region" evidence="4">
    <location>
        <begin position="189"/>
        <end position="216"/>
    </location>
</feature>
<dbReference type="SUPFAM" id="SSF52540">
    <property type="entry name" value="P-loop containing nucleoside triphosphate hydrolases"/>
    <property type="match status" value="1"/>
</dbReference>
<dbReference type="InterPro" id="IPR038729">
    <property type="entry name" value="Rad50/SbcC_AAA"/>
</dbReference>
<dbReference type="GO" id="GO:0006302">
    <property type="term" value="P:double-strand break repair"/>
    <property type="evidence" value="ECO:0007669"/>
    <property type="project" value="InterPro"/>
</dbReference>
<dbReference type="GO" id="GO:0004527">
    <property type="term" value="F:exonuclease activity"/>
    <property type="evidence" value="ECO:0007669"/>
    <property type="project" value="UniProtKB-KW"/>
</dbReference>
<name>A0A2T0YTM4_9MICC</name>
<dbReference type="InterPro" id="IPR027417">
    <property type="entry name" value="P-loop_NTPase"/>
</dbReference>
<reference evidence="7 8" key="1">
    <citation type="submission" date="2018-03" db="EMBL/GenBank/DDBJ databases">
        <title>Comparative analysis of microorganisms from saline springs in Andes Mountain Range, Colombia.</title>
        <authorList>
            <person name="Rubin E."/>
        </authorList>
    </citation>
    <scope>NUCLEOTIDE SEQUENCE [LARGE SCALE GENOMIC DNA]</scope>
    <source>
        <strain evidence="7 8">CG 35</strain>
    </source>
</reference>
<keyword evidence="8" id="KW-1185">Reference proteome</keyword>
<comment type="similarity">
    <text evidence="1">Belongs to the SMC family. SbcC subfamily.</text>
</comment>
<sequence length="1081" mass="119136">MKLHQLTLHAFGPFAGTELIDFDRLGADGLFLLRGRTGAGKTSILDAVSFALYGDVPGQRDKTQLKSTHAPAESEPYVQLEFTQGGRRCRVWRSPHHGRPQKRDASRQREVGQRVVVEFLQDGTWEPYTSGIQAANDEMQRMLGLDLHQFTKVILLPQGAFAHFLHASSKDKQDLLERLFDTDRFTLLEKHLRELAREAEQQLKDSDTRIQTHRENLTQAALVMFPAASEAGPDEAQDTEAPSTEALSPQAPSTEAPTDPDAPTTLSEAELAGLTEAELTQRVTLAIDAQRARLRAGSAAAESAAQDAASAQDELRQREDALRRFAEHTERLAAHKEQEPQVSALRAQLHRHEAAQGIQTWFTTAADAAKEHDAAVAAAVAATKQAESTLDGFAARQPEEITARGLLAEPSGGRQPEAQQPDAQLSDAQRPPEPEPAALTAAIEELIALRARLSGSDAGQLETRLTELLQQTSRTEQQLAQTEAETVRLSGQHEALDATHRDLQAQLEDPEQLEAARDAARTTAETLTGRVQTQRTRDELAVRCGNWRVRQAEREQAHAELKEQHQRRLQSYLRNIALQLAGELEDGMPCLVCGSTEHPHPAVDDDPSITQEEVEQTQLQLQDARDELSEAQIQLRSVTDQHDALLAELGEHAEVEIMRTEADLAQAREALRLAEQHRSLQRELREQLDANAAERQRTQTRLVEAQHGAERDQAALLQQRTQAGELEAALSGLRGSYDSVARRREDLERVLDELRVAQARIEAAAVQRAHRDRAHASAATRLEDSEFADQSDLEASLLTGETLQSSRSAVETWDELKRALDYESEQELIQAGQRRHREGQARPGAEELDRAAELTVAASQAARDATARLLRFDAQGEAIEGHSAKLVAALRHRDSALGEQRRRSELAATLNGAGPENALKMTLTTFVLAARLERVAEAATRHLATMSEGRYRLHHSDEAGGRGLRGLELKVHDDHSDVERPTSSLSGGETFMASLSMALGLAEVVQSESGGIGMESLFIDEGFGSLDEDTLEHVMSALHRLQGEGRRVGLVSHVTEMHRAIPTQLRIHRHRAGSTTEMVIP</sequence>
<protein>
    <recommendedName>
        <fullName evidence="3">Nuclease SbcCD subunit C</fullName>
    </recommendedName>
</protein>
<evidence type="ECO:0000256" key="2">
    <source>
        <dbReference type="ARBA" id="ARBA00011322"/>
    </source>
</evidence>
<dbReference type="GO" id="GO:0016887">
    <property type="term" value="F:ATP hydrolysis activity"/>
    <property type="evidence" value="ECO:0007669"/>
    <property type="project" value="InterPro"/>
</dbReference>
<comment type="caution">
    <text evidence="7">The sequence shown here is derived from an EMBL/GenBank/DDBJ whole genome shotgun (WGS) entry which is preliminary data.</text>
</comment>
<feature type="coiled-coil region" evidence="4">
    <location>
        <begin position="458"/>
        <end position="485"/>
    </location>
</feature>
<evidence type="ECO:0000256" key="1">
    <source>
        <dbReference type="ARBA" id="ARBA00006930"/>
    </source>
</evidence>
<feature type="coiled-coil region" evidence="4">
    <location>
        <begin position="737"/>
        <end position="767"/>
    </location>
</feature>
<dbReference type="Pfam" id="PF13476">
    <property type="entry name" value="AAA_23"/>
    <property type="match status" value="1"/>
</dbReference>
<feature type="compositionally biased region" description="Polar residues" evidence="5">
    <location>
        <begin position="417"/>
        <end position="427"/>
    </location>
</feature>
<evidence type="ECO:0000313" key="8">
    <source>
        <dbReference type="Proteomes" id="UP000238217"/>
    </source>
</evidence>
<keyword evidence="7" id="KW-0269">Exonuclease</keyword>
<gene>
    <name evidence="7" type="ORF">BCL67_101242</name>
</gene>
<keyword evidence="4" id="KW-0175">Coiled coil</keyword>
<proteinExistence type="inferred from homology"/>
<evidence type="ECO:0000259" key="6">
    <source>
        <dbReference type="Pfam" id="PF13476"/>
    </source>
</evidence>
<evidence type="ECO:0000256" key="5">
    <source>
        <dbReference type="SAM" id="MobiDB-lite"/>
    </source>
</evidence>
<dbReference type="RefSeq" id="WP_146131051.1">
    <property type="nucleotide sequence ID" value="NZ_PVTY01000001.1"/>
</dbReference>
<feature type="region of interest" description="Disordered" evidence="5">
    <location>
        <begin position="409"/>
        <end position="436"/>
    </location>
</feature>
<feature type="coiled-coil region" evidence="4">
    <location>
        <begin position="301"/>
        <end position="338"/>
    </location>
</feature>
<organism evidence="7 8">
    <name type="scientific">Nesterenkonia sandarakina</name>
    <dbReference type="NCBI Taxonomy" id="272918"/>
    <lineage>
        <taxon>Bacteria</taxon>
        <taxon>Bacillati</taxon>
        <taxon>Actinomycetota</taxon>
        <taxon>Actinomycetes</taxon>
        <taxon>Micrococcales</taxon>
        <taxon>Micrococcaceae</taxon>
        <taxon>Nesterenkonia</taxon>
    </lineage>
</organism>
<dbReference type="PANTHER" id="PTHR32114">
    <property type="entry name" value="ABC TRANSPORTER ABCH.3"/>
    <property type="match status" value="1"/>
</dbReference>
<feature type="region of interest" description="Disordered" evidence="5">
    <location>
        <begin position="230"/>
        <end position="265"/>
    </location>
</feature>
<evidence type="ECO:0000256" key="4">
    <source>
        <dbReference type="SAM" id="Coils"/>
    </source>
</evidence>
<accession>A0A2T0YTM4</accession>
<comment type="subunit">
    <text evidence="2">Heterodimer of SbcC and SbcD.</text>
</comment>
<feature type="domain" description="Rad50/SbcC-type AAA" evidence="6">
    <location>
        <begin position="5"/>
        <end position="217"/>
    </location>
</feature>
<feature type="region of interest" description="Disordered" evidence="5">
    <location>
        <begin position="515"/>
        <end position="535"/>
    </location>
</feature>
<dbReference type="Pfam" id="PF13558">
    <property type="entry name" value="SbcC_Walker_B"/>
    <property type="match status" value="1"/>
</dbReference>
<dbReference type="Proteomes" id="UP000238217">
    <property type="component" value="Unassembled WGS sequence"/>
</dbReference>
<evidence type="ECO:0000313" key="7">
    <source>
        <dbReference type="EMBL" id="PRZ18931.1"/>
    </source>
</evidence>
<dbReference type="AlphaFoldDB" id="A0A2T0YTM4"/>